<evidence type="ECO:0000256" key="9">
    <source>
        <dbReference type="ARBA" id="ARBA00023136"/>
    </source>
</evidence>
<comment type="subcellular location">
    <subcellularLocation>
        <location evidence="1">Membrane</location>
        <topology evidence="1">Multi-pass membrane protein</topology>
    </subcellularLocation>
</comment>
<evidence type="ECO:0000256" key="7">
    <source>
        <dbReference type="ARBA" id="ARBA00022989"/>
    </source>
</evidence>
<evidence type="ECO:0000256" key="11">
    <source>
        <dbReference type="SAM" id="Phobius"/>
    </source>
</evidence>
<keyword evidence="6" id="KW-0249">Electron transport</keyword>
<dbReference type="InterPro" id="IPR050175">
    <property type="entry name" value="Complex_I_Subunit_2"/>
</dbReference>
<dbReference type="EMBL" id="JBHMDY010000023">
    <property type="protein sequence ID" value="MFB9261322.1"/>
    <property type="molecule type" value="Genomic_DNA"/>
</dbReference>
<name>A0ABV5JV99_9ACTN</name>
<keyword evidence="3" id="KW-0679">Respiratory chain</keyword>
<evidence type="ECO:0000256" key="5">
    <source>
        <dbReference type="ARBA" id="ARBA00022967"/>
    </source>
</evidence>
<evidence type="ECO:0008006" key="14">
    <source>
        <dbReference type="Google" id="ProtNLM"/>
    </source>
</evidence>
<evidence type="ECO:0000256" key="6">
    <source>
        <dbReference type="ARBA" id="ARBA00022982"/>
    </source>
</evidence>
<feature type="transmembrane region" description="Helical" evidence="11">
    <location>
        <begin position="26"/>
        <end position="46"/>
    </location>
</feature>
<evidence type="ECO:0000256" key="1">
    <source>
        <dbReference type="ARBA" id="ARBA00004141"/>
    </source>
</evidence>
<keyword evidence="9 11" id="KW-0472">Membrane</keyword>
<comment type="catalytic activity">
    <reaction evidence="10">
        <text>a ubiquinone + NADH + 5 H(+)(in) = a ubiquinol + NAD(+) + 4 H(+)(out)</text>
        <dbReference type="Rhea" id="RHEA:29091"/>
        <dbReference type="Rhea" id="RHEA-COMP:9565"/>
        <dbReference type="Rhea" id="RHEA-COMP:9566"/>
        <dbReference type="ChEBI" id="CHEBI:15378"/>
        <dbReference type="ChEBI" id="CHEBI:16389"/>
        <dbReference type="ChEBI" id="CHEBI:17976"/>
        <dbReference type="ChEBI" id="CHEBI:57540"/>
        <dbReference type="ChEBI" id="CHEBI:57945"/>
        <dbReference type="EC" id="7.1.1.2"/>
    </reaction>
</comment>
<accession>A0ABV5JV99</accession>
<evidence type="ECO:0000313" key="13">
    <source>
        <dbReference type="Proteomes" id="UP001589700"/>
    </source>
</evidence>
<organism evidence="12 13">
    <name type="scientific">Dietzia aerolata</name>
    <dbReference type="NCBI Taxonomy" id="595984"/>
    <lineage>
        <taxon>Bacteria</taxon>
        <taxon>Bacillati</taxon>
        <taxon>Actinomycetota</taxon>
        <taxon>Actinomycetes</taxon>
        <taxon>Mycobacteriales</taxon>
        <taxon>Dietziaceae</taxon>
        <taxon>Dietzia</taxon>
    </lineage>
</organism>
<keyword evidence="4 11" id="KW-0812">Transmembrane</keyword>
<evidence type="ECO:0000256" key="2">
    <source>
        <dbReference type="ARBA" id="ARBA00022448"/>
    </source>
</evidence>
<dbReference type="Proteomes" id="UP001589700">
    <property type="component" value="Unassembled WGS sequence"/>
</dbReference>
<keyword evidence="13" id="KW-1185">Reference proteome</keyword>
<keyword evidence="7 11" id="KW-1133">Transmembrane helix</keyword>
<proteinExistence type="predicted"/>
<dbReference type="RefSeq" id="WP_375621917.1">
    <property type="nucleotide sequence ID" value="NZ_JBHMDY010000023.1"/>
</dbReference>
<dbReference type="PANTHER" id="PTHR46552:SF1">
    <property type="entry name" value="NADH-UBIQUINONE OXIDOREDUCTASE CHAIN 2"/>
    <property type="match status" value="1"/>
</dbReference>
<keyword evidence="5" id="KW-1278">Translocase</keyword>
<evidence type="ECO:0000313" key="12">
    <source>
        <dbReference type="EMBL" id="MFB9261322.1"/>
    </source>
</evidence>
<keyword evidence="8" id="KW-0520">NAD</keyword>
<evidence type="ECO:0000256" key="3">
    <source>
        <dbReference type="ARBA" id="ARBA00022660"/>
    </source>
</evidence>
<gene>
    <name evidence="12" type="ORF">ACFFVD_16135</name>
</gene>
<dbReference type="PANTHER" id="PTHR46552">
    <property type="entry name" value="NADH-UBIQUINONE OXIDOREDUCTASE CHAIN 2"/>
    <property type="match status" value="1"/>
</dbReference>
<evidence type="ECO:0000256" key="10">
    <source>
        <dbReference type="ARBA" id="ARBA00049551"/>
    </source>
</evidence>
<evidence type="ECO:0000256" key="4">
    <source>
        <dbReference type="ARBA" id="ARBA00022692"/>
    </source>
</evidence>
<keyword evidence="2" id="KW-0813">Transport</keyword>
<comment type="caution">
    <text evidence="12">The sequence shown here is derived from an EMBL/GenBank/DDBJ whole genome shotgun (WGS) entry which is preliminary data.</text>
</comment>
<protein>
    <recommendedName>
        <fullName evidence="14">NADH:quinone oxidoreductase/Mrp antiporter membrane subunit domain-containing protein</fullName>
    </recommendedName>
</protein>
<evidence type="ECO:0000256" key="8">
    <source>
        <dbReference type="ARBA" id="ARBA00023027"/>
    </source>
</evidence>
<reference evidence="12 13" key="1">
    <citation type="submission" date="2024-09" db="EMBL/GenBank/DDBJ databases">
        <authorList>
            <person name="Sun Q."/>
            <person name="Mori K."/>
        </authorList>
    </citation>
    <scope>NUCLEOTIDE SEQUENCE [LARGE SCALE GENOMIC DNA]</scope>
    <source>
        <strain evidence="12 13">CCM 7659</strain>
    </source>
</reference>
<sequence length="49" mass="5370">MNILAFIPILIKKTNPRSTEAATKYFLIQSTASIILIIATTLNNLLSGH</sequence>